<dbReference type="PANTHER" id="PTHR11845:SF13">
    <property type="entry name" value="5'-DEOXYNUCLEOTIDASE HDDC2"/>
    <property type="match status" value="1"/>
</dbReference>
<dbReference type="Pfam" id="PF13023">
    <property type="entry name" value="HD_3"/>
    <property type="match status" value="1"/>
</dbReference>
<keyword evidence="1" id="KW-0479">Metal-binding</keyword>
<dbReference type="Gene3D" id="1.10.3210.10">
    <property type="entry name" value="Hypothetical protein af1432"/>
    <property type="match status" value="1"/>
</dbReference>
<gene>
    <name evidence="4" type="ORF">Thert_00739</name>
</gene>
<dbReference type="GO" id="GO:0046872">
    <property type="term" value="F:metal ion binding"/>
    <property type="evidence" value="ECO:0007669"/>
    <property type="project" value="UniProtKB-KW"/>
</dbReference>
<evidence type="ECO:0000259" key="3">
    <source>
        <dbReference type="Pfam" id="PF13023"/>
    </source>
</evidence>
<dbReference type="Proteomes" id="UP000214975">
    <property type="component" value="Chromosome"/>
</dbReference>
<dbReference type="RefSeq" id="WP_094396919.1">
    <property type="nucleotide sequence ID" value="NZ_CP016893.1"/>
</dbReference>
<dbReference type="InterPro" id="IPR039356">
    <property type="entry name" value="YfbR/HDDC2"/>
</dbReference>
<organism evidence="4 5">
    <name type="scientific">Thermoanaerobacterium thermosaccharolyticum</name>
    <name type="common">Clostridium thermosaccharolyticum</name>
    <dbReference type="NCBI Taxonomy" id="1517"/>
    <lineage>
        <taxon>Bacteria</taxon>
        <taxon>Bacillati</taxon>
        <taxon>Bacillota</taxon>
        <taxon>Clostridia</taxon>
        <taxon>Thermoanaerobacterales</taxon>
        <taxon>Thermoanaerobacteraceae</taxon>
        <taxon>Thermoanaerobacterium</taxon>
    </lineage>
</organism>
<dbReference type="EMBL" id="CP016893">
    <property type="protein sequence ID" value="AST56897.1"/>
    <property type="molecule type" value="Genomic_DNA"/>
</dbReference>
<name>A0A223HWZ1_THETR</name>
<protein>
    <submittedName>
        <fullName evidence="4">Metal dependent phosphohydrolase</fullName>
    </submittedName>
</protein>
<dbReference type="PANTHER" id="PTHR11845">
    <property type="entry name" value="5'-DEOXYNUCLEOTIDASE HDDC2"/>
    <property type="match status" value="1"/>
</dbReference>
<accession>A0A223HWZ1</accession>
<evidence type="ECO:0000313" key="5">
    <source>
        <dbReference type="Proteomes" id="UP000214975"/>
    </source>
</evidence>
<keyword evidence="2 4" id="KW-0378">Hydrolase</keyword>
<sequence>MDNERIKKQIEFLKEIDKIKQVFRQTLLIDGTRHENDAEHSWHLAMMAIVLSEYASEKIDVSHVIKMVLVHDIVEIDAGDTFVYDEKGYEDKSEREKKAAERIFNILPKDQADEIRALWDEFEERKTPDAKFASAIDRIQPIIHNYYTKGHSWREHGVKSHQVLERNKIVSEIAPELWKFINDILEDSINKGYIER</sequence>
<dbReference type="GO" id="GO:0005737">
    <property type="term" value="C:cytoplasm"/>
    <property type="evidence" value="ECO:0007669"/>
    <property type="project" value="TreeGrafter"/>
</dbReference>
<dbReference type="GO" id="GO:0002953">
    <property type="term" value="F:5'-deoxynucleotidase activity"/>
    <property type="evidence" value="ECO:0007669"/>
    <property type="project" value="InterPro"/>
</dbReference>
<proteinExistence type="predicted"/>
<dbReference type="InterPro" id="IPR006674">
    <property type="entry name" value="HD_domain"/>
</dbReference>
<feature type="domain" description="HD" evidence="3">
    <location>
        <begin position="16"/>
        <end position="178"/>
    </location>
</feature>
<reference evidence="4 5" key="1">
    <citation type="submission" date="2016-08" db="EMBL/GenBank/DDBJ databases">
        <title>A novel genetic cassette of butanologenic Thermoanaerobacterium thermosaccharolyticum that directly convert cellulose to butanol.</title>
        <authorList>
            <person name="Li T."/>
            <person name="He J."/>
        </authorList>
    </citation>
    <scope>NUCLEOTIDE SEQUENCE [LARGE SCALE GENOMIC DNA]</scope>
    <source>
        <strain evidence="4 5">TG57</strain>
    </source>
</reference>
<dbReference type="AlphaFoldDB" id="A0A223HWZ1"/>
<evidence type="ECO:0000256" key="2">
    <source>
        <dbReference type="ARBA" id="ARBA00022801"/>
    </source>
</evidence>
<evidence type="ECO:0000313" key="4">
    <source>
        <dbReference type="EMBL" id="AST56897.1"/>
    </source>
</evidence>
<evidence type="ECO:0000256" key="1">
    <source>
        <dbReference type="ARBA" id="ARBA00022723"/>
    </source>
</evidence>
<dbReference type="SUPFAM" id="SSF109604">
    <property type="entry name" value="HD-domain/PDEase-like"/>
    <property type="match status" value="1"/>
</dbReference>